<name>A0ABN2FGB1_9ACTN</name>
<evidence type="ECO:0000313" key="1">
    <source>
        <dbReference type="EMBL" id="GAA1644490.1"/>
    </source>
</evidence>
<organism evidence="1 2">
    <name type="scientific">Kribbella alba</name>
    <dbReference type="NCBI Taxonomy" id="190197"/>
    <lineage>
        <taxon>Bacteria</taxon>
        <taxon>Bacillati</taxon>
        <taxon>Actinomycetota</taxon>
        <taxon>Actinomycetes</taxon>
        <taxon>Propionibacteriales</taxon>
        <taxon>Kribbellaceae</taxon>
        <taxon>Kribbella</taxon>
    </lineage>
</organism>
<reference evidence="1 2" key="1">
    <citation type="journal article" date="2019" name="Int. J. Syst. Evol. Microbiol.">
        <title>The Global Catalogue of Microorganisms (GCM) 10K type strain sequencing project: providing services to taxonomists for standard genome sequencing and annotation.</title>
        <authorList>
            <consortium name="The Broad Institute Genomics Platform"/>
            <consortium name="The Broad Institute Genome Sequencing Center for Infectious Disease"/>
            <person name="Wu L."/>
            <person name="Ma J."/>
        </authorList>
    </citation>
    <scope>NUCLEOTIDE SEQUENCE [LARGE SCALE GENOMIC DNA]</scope>
    <source>
        <strain evidence="1 2">JCM 14306</strain>
    </source>
</reference>
<protein>
    <submittedName>
        <fullName evidence="1">Uncharacterized protein</fullName>
    </submittedName>
</protein>
<keyword evidence="2" id="KW-1185">Reference proteome</keyword>
<sequence length="75" mass="7767">MKRVYPAASLLTPFATVQYGAVAVPGPASEQPAAVLSTYREVVAACASDGNARIPAGSKARAHKPEILVRFILSG</sequence>
<gene>
    <name evidence="1" type="ORF">GCM10009744_38900</name>
</gene>
<proteinExistence type="predicted"/>
<evidence type="ECO:0000313" key="2">
    <source>
        <dbReference type="Proteomes" id="UP001501319"/>
    </source>
</evidence>
<dbReference type="Proteomes" id="UP001501319">
    <property type="component" value="Unassembled WGS sequence"/>
</dbReference>
<dbReference type="EMBL" id="BAAANE010000007">
    <property type="protein sequence ID" value="GAA1644490.1"/>
    <property type="molecule type" value="Genomic_DNA"/>
</dbReference>
<comment type="caution">
    <text evidence="1">The sequence shown here is derived from an EMBL/GenBank/DDBJ whole genome shotgun (WGS) entry which is preliminary data.</text>
</comment>
<accession>A0ABN2FGB1</accession>